<protein>
    <submittedName>
        <fullName evidence="2">Uncharacterized protein</fullName>
    </submittedName>
</protein>
<evidence type="ECO:0000313" key="2">
    <source>
        <dbReference type="EMBL" id="PKC54708.1"/>
    </source>
</evidence>
<reference evidence="2 3" key="1">
    <citation type="submission" date="2017-10" db="EMBL/GenBank/DDBJ databases">
        <title>Extensive intraspecific genome diversity in a model arbuscular mycorrhizal fungus.</title>
        <authorList>
            <person name="Chen E.C.H."/>
            <person name="Morin E."/>
            <person name="Baudet D."/>
            <person name="Noel J."/>
            <person name="Ndikumana S."/>
            <person name="Charron P."/>
            <person name="St-Onge C."/>
            <person name="Giorgi J."/>
            <person name="Grigoriev I.V."/>
            <person name="Roux C."/>
            <person name="Martin F.M."/>
            <person name="Corradi N."/>
        </authorList>
    </citation>
    <scope>NUCLEOTIDE SEQUENCE [LARGE SCALE GENOMIC DNA]</scope>
    <source>
        <strain evidence="2 3">A1</strain>
    </source>
</reference>
<accession>A0A2N0QUG2</accession>
<proteinExistence type="predicted"/>
<dbReference type="VEuPathDB" id="FungiDB:RhiirA1_505779"/>
<reference evidence="2 3" key="2">
    <citation type="submission" date="2017-10" db="EMBL/GenBank/DDBJ databases">
        <title>Genome analyses suggest a sexual origin of heterokaryosis in a supposedly ancient asexual fungus.</title>
        <authorList>
            <person name="Corradi N."/>
            <person name="Sedzielewska K."/>
            <person name="Noel J."/>
            <person name="Charron P."/>
            <person name="Farinelli L."/>
            <person name="Marton T."/>
            <person name="Kruger M."/>
            <person name="Pelin A."/>
            <person name="Brachmann A."/>
            <person name="Corradi N."/>
        </authorList>
    </citation>
    <scope>NUCLEOTIDE SEQUENCE [LARGE SCALE GENOMIC DNA]</scope>
    <source>
        <strain evidence="2 3">A1</strain>
    </source>
</reference>
<dbReference type="VEuPathDB" id="FungiDB:FUN_006598"/>
<name>A0A2N0QUG2_9GLOM</name>
<dbReference type="VEuPathDB" id="FungiDB:FUN_006596"/>
<dbReference type="Proteomes" id="UP000232688">
    <property type="component" value="Unassembled WGS sequence"/>
</dbReference>
<sequence length="225" mass="24800">MASTSGISAVNEPPQTDELTVAKSELVVNLNPEPSRISGKGKEVERAPPRQDSQPTIMPATAQREERLRKKAIKLGEDPVKIGGDAQMCEYARGEGEDPYGDVCTRKTDRRRGYPPKIRGQRRNIPMSGITDLTKPERRSPARKNFAGATSCTTQVNKTNEITLNCIIVPFGPHHGHQLSEVTAAVTVDRNPTVSVLEVAIQSTLRTPFNSVRLKLYRTPDETLM</sequence>
<evidence type="ECO:0000313" key="3">
    <source>
        <dbReference type="Proteomes" id="UP000232688"/>
    </source>
</evidence>
<feature type="region of interest" description="Disordered" evidence="1">
    <location>
        <begin position="26"/>
        <end position="60"/>
    </location>
</feature>
<gene>
    <name evidence="2" type="ORF">RhiirA1_505779</name>
</gene>
<comment type="caution">
    <text evidence="2">The sequence shown here is derived from an EMBL/GenBank/DDBJ whole genome shotgun (WGS) entry which is preliminary data.</text>
</comment>
<dbReference type="AlphaFoldDB" id="A0A2N0QUG2"/>
<organism evidence="2 3">
    <name type="scientific">Rhizophagus irregularis</name>
    <dbReference type="NCBI Taxonomy" id="588596"/>
    <lineage>
        <taxon>Eukaryota</taxon>
        <taxon>Fungi</taxon>
        <taxon>Fungi incertae sedis</taxon>
        <taxon>Mucoromycota</taxon>
        <taxon>Glomeromycotina</taxon>
        <taxon>Glomeromycetes</taxon>
        <taxon>Glomerales</taxon>
        <taxon>Glomeraceae</taxon>
        <taxon>Rhizophagus</taxon>
    </lineage>
</organism>
<feature type="compositionally biased region" description="Basic and acidic residues" evidence="1">
    <location>
        <begin position="40"/>
        <end position="49"/>
    </location>
</feature>
<dbReference type="EMBL" id="LLXH01003045">
    <property type="protein sequence ID" value="PKC54708.1"/>
    <property type="molecule type" value="Genomic_DNA"/>
</dbReference>
<evidence type="ECO:0000256" key="1">
    <source>
        <dbReference type="SAM" id="MobiDB-lite"/>
    </source>
</evidence>